<proteinExistence type="predicted"/>
<dbReference type="AlphaFoldDB" id="A0A0G0GB62"/>
<protein>
    <submittedName>
        <fullName evidence="1">Uncharacterized protein</fullName>
    </submittedName>
</protein>
<sequence length="151" mass="17563">MSFENIPIKEKNFCPECGDVLPNHFLTCARFNENKGSEPEKKPAPEEKEPNNFLSQFEKERKEKIDYFANQLNIRIVEGIEPLIGSRKELPDEKEKGKIKSILEKIISQTLIDAPPTLLKEIFAKVIILEVVKDLFEEIKEKTLKESVWEY</sequence>
<dbReference type="Proteomes" id="UP000034044">
    <property type="component" value="Unassembled WGS sequence"/>
</dbReference>
<accession>A0A0G0GB62</accession>
<reference evidence="1 2" key="1">
    <citation type="journal article" date="2015" name="Nature">
        <title>rRNA introns, odd ribosomes, and small enigmatic genomes across a large radiation of phyla.</title>
        <authorList>
            <person name="Brown C.T."/>
            <person name="Hug L.A."/>
            <person name="Thomas B.C."/>
            <person name="Sharon I."/>
            <person name="Castelle C.J."/>
            <person name="Singh A."/>
            <person name="Wilkins M.J."/>
            <person name="Williams K.H."/>
            <person name="Banfield J.F."/>
        </authorList>
    </citation>
    <scope>NUCLEOTIDE SEQUENCE [LARGE SCALE GENOMIC DNA]</scope>
</reference>
<evidence type="ECO:0000313" key="2">
    <source>
        <dbReference type="Proteomes" id="UP000034044"/>
    </source>
</evidence>
<organism evidence="1 2">
    <name type="scientific">Candidatus Wolfebacteria bacterium GW2011_GWC1_37_10</name>
    <dbReference type="NCBI Taxonomy" id="1619010"/>
    <lineage>
        <taxon>Bacteria</taxon>
        <taxon>Candidatus Wolfeibacteriota</taxon>
    </lineage>
</organism>
<comment type="caution">
    <text evidence="1">The sequence shown here is derived from an EMBL/GenBank/DDBJ whole genome shotgun (WGS) entry which is preliminary data.</text>
</comment>
<dbReference type="EMBL" id="LBSR01000002">
    <property type="protein sequence ID" value="KKQ23300.1"/>
    <property type="molecule type" value="Genomic_DNA"/>
</dbReference>
<name>A0A0G0GB62_9BACT</name>
<gene>
    <name evidence="1" type="ORF">US36_C0002G0025</name>
</gene>
<evidence type="ECO:0000313" key="1">
    <source>
        <dbReference type="EMBL" id="KKQ23300.1"/>
    </source>
</evidence>